<organism evidence="4 5">
    <name type="scientific">Hibiscus syriacus</name>
    <name type="common">Rose of Sharon</name>
    <dbReference type="NCBI Taxonomy" id="106335"/>
    <lineage>
        <taxon>Eukaryota</taxon>
        <taxon>Viridiplantae</taxon>
        <taxon>Streptophyta</taxon>
        <taxon>Embryophyta</taxon>
        <taxon>Tracheophyta</taxon>
        <taxon>Spermatophyta</taxon>
        <taxon>Magnoliopsida</taxon>
        <taxon>eudicotyledons</taxon>
        <taxon>Gunneridae</taxon>
        <taxon>Pentapetalae</taxon>
        <taxon>rosids</taxon>
        <taxon>malvids</taxon>
        <taxon>Malvales</taxon>
        <taxon>Malvaceae</taxon>
        <taxon>Malvoideae</taxon>
        <taxon>Hibiscus</taxon>
    </lineage>
</organism>
<protein>
    <submittedName>
        <fullName evidence="4">NAD(P)-binding Rossmann-fold superfamily protein</fullName>
    </submittedName>
</protein>
<feature type="domain" description="NAD-dependent epimerase/dehydratase" evidence="3">
    <location>
        <begin position="29"/>
        <end position="128"/>
    </location>
</feature>
<dbReference type="AlphaFoldDB" id="A0A6A2XZQ2"/>
<evidence type="ECO:0000256" key="2">
    <source>
        <dbReference type="ARBA" id="ARBA00023002"/>
    </source>
</evidence>
<dbReference type="InterPro" id="IPR050425">
    <property type="entry name" value="NAD(P)_dehydrat-like"/>
</dbReference>
<sequence length="203" mass="22633">MQILVIPTVSMQSSREAKECSTPADFGNEEPEEIVTERAISGTLGILKSCLKSKTVKRVVYTSGASGVVFNGQDLDMLDESFWSDVDFIRGKLTPILSSYMISKTWTEWAALEFGAQHGLEVVTVIPSFVNVLSYAPNSQCGEQHAYRALLNTPMVHVDDVSGAHIFLLEYPDAKGRYNFSSYRMSLQKMSEFLSAKYPVFQH</sequence>
<evidence type="ECO:0000259" key="3">
    <source>
        <dbReference type="Pfam" id="PF01370"/>
    </source>
</evidence>
<dbReference type="PANTHER" id="PTHR10366">
    <property type="entry name" value="NAD DEPENDENT EPIMERASE/DEHYDRATASE"/>
    <property type="match status" value="1"/>
</dbReference>
<proteinExistence type="predicted"/>
<reference evidence="4" key="1">
    <citation type="submission" date="2019-09" db="EMBL/GenBank/DDBJ databases">
        <title>Draft genome information of white flower Hibiscus syriacus.</title>
        <authorList>
            <person name="Kim Y.-M."/>
        </authorList>
    </citation>
    <scope>NUCLEOTIDE SEQUENCE [LARGE SCALE GENOMIC DNA]</scope>
    <source>
        <strain evidence="4">YM2019G1</strain>
    </source>
</reference>
<comment type="caution">
    <text evidence="4">The sequence shown here is derived from an EMBL/GenBank/DDBJ whole genome shotgun (WGS) entry which is preliminary data.</text>
</comment>
<dbReference type="Pfam" id="PF01370">
    <property type="entry name" value="Epimerase"/>
    <property type="match status" value="1"/>
</dbReference>
<evidence type="ECO:0000313" key="5">
    <source>
        <dbReference type="Proteomes" id="UP000436088"/>
    </source>
</evidence>
<dbReference type="PANTHER" id="PTHR10366:SF563">
    <property type="entry name" value="CINNAMOYL-COA REDUCTASE 16"/>
    <property type="match status" value="1"/>
</dbReference>
<keyword evidence="5" id="KW-1185">Reference proteome</keyword>
<name>A0A6A2XZQ2_HIBSY</name>
<gene>
    <name evidence="4" type="ORF">F3Y22_tig00116951pilonHSYRG00158</name>
</gene>
<dbReference type="EMBL" id="VEPZ02001731">
    <property type="protein sequence ID" value="KAE8660444.1"/>
    <property type="molecule type" value="Genomic_DNA"/>
</dbReference>
<dbReference type="Proteomes" id="UP000436088">
    <property type="component" value="Unassembled WGS sequence"/>
</dbReference>
<dbReference type="Gene3D" id="3.40.50.720">
    <property type="entry name" value="NAD(P)-binding Rossmann-like Domain"/>
    <property type="match status" value="1"/>
</dbReference>
<keyword evidence="1" id="KW-0521">NADP</keyword>
<dbReference type="GO" id="GO:0016616">
    <property type="term" value="F:oxidoreductase activity, acting on the CH-OH group of donors, NAD or NADP as acceptor"/>
    <property type="evidence" value="ECO:0007669"/>
    <property type="project" value="TreeGrafter"/>
</dbReference>
<dbReference type="SUPFAM" id="SSF51735">
    <property type="entry name" value="NAD(P)-binding Rossmann-fold domains"/>
    <property type="match status" value="1"/>
</dbReference>
<dbReference type="InterPro" id="IPR001509">
    <property type="entry name" value="Epimerase_deHydtase"/>
</dbReference>
<accession>A0A6A2XZQ2</accession>
<evidence type="ECO:0000313" key="4">
    <source>
        <dbReference type="EMBL" id="KAE8660444.1"/>
    </source>
</evidence>
<evidence type="ECO:0000256" key="1">
    <source>
        <dbReference type="ARBA" id="ARBA00022857"/>
    </source>
</evidence>
<dbReference type="InterPro" id="IPR036291">
    <property type="entry name" value="NAD(P)-bd_dom_sf"/>
</dbReference>
<keyword evidence="2" id="KW-0560">Oxidoreductase</keyword>